<name>A0A5J4ZDM0_9ASTE</name>
<gene>
    <name evidence="2" type="ORF">F0562_016811</name>
</gene>
<sequence length="214" mass="25128">MAVENQPENYEKVRENVVGVDDKSALEMGFSCSCNYSRRNSTVWSESNEEKSQDLETSSSCVSEESKEIGVPPPVAGHRISLLRRSLRVAAVKRGERLMKQRAYKKFNQKKRKSNAVQYQFWSLHSMMMMMDTRTAKKRRKKGYDLECSYAIVQRAKQQLLHKLCRFEKLAELDPIELEKIMLEEQEDDEDDEEELVEEEEFEDDELLSLCRKR</sequence>
<dbReference type="PANTHER" id="PTHR33623:SF5">
    <property type="entry name" value="HISTONE-LYSINE N-METHYLTRANSFERASE SETD1B-LIKE PROTEIN"/>
    <property type="match status" value="1"/>
</dbReference>
<reference evidence="2 3" key="1">
    <citation type="submission" date="2019-09" db="EMBL/GenBank/DDBJ databases">
        <title>A chromosome-level genome assembly of the Chinese tupelo Nyssa sinensis.</title>
        <authorList>
            <person name="Yang X."/>
            <person name="Kang M."/>
            <person name="Yang Y."/>
            <person name="Xiong H."/>
            <person name="Wang M."/>
            <person name="Zhang Z."/>
            <person name="Wang Z."/>
            <person name="Wu H."/>
            <person name="Ma T."/>
            <person name="Liu J."/>
            <person name="Xi Z."/>
        </authorList>
    </citation>
    <scope>NUCLEOTIDE SEQUENCE [LARGE SCALE GENOMIC DNA]</scope>
    <source>
        <strain evidence="2">J267</strain>
        <tissue evidence="2">Leaf</tissue>
    </source>
</reference>
<dbReference type="EMBL" id="CM018051">
    <property type="protein sequence ID" value="KAA8516683.1"/>
    <property type="molecule type" value="Genomic_DNA"/>
</dbReference>
<dbReference type="PANTHER" id="PTHR33623">
    <property type="entry name" value="OS04G0572500 PROTEIN"/>
    <property type="match status" value="1"/>
</dbReference>
<feature type="compositionally biased region" description="Acidic residues" evidence="1">
    <location>
        <begin position="184"/>
        <end position="207"/>
    </location>
</feature>
<feature type="region of interest" description="Disordered" evidence="1">
    <location>
        <begin position="184"/>
        <end position="214"/>
    </location>
</feature>
<proteinExistence type="predicted"/>
<feature type="region of interest" description="Disordered" evidence="1">
    <location>
        <begin position="43"/>
        <end position="70"/>
    </location>
</feature>
<dbReference type="OrthoDB" id="1918879at2759"/>
<evidence type="ECO:0000313" key="3">
    <source>
        <dbReference type="Proteomes" id="UP000325577"/>
    </source>
</evidence>
<accession>A0A5J4ZDM0</accession>
<protein>
    <submittedName>
        <fullName evidence="2">Uncharacterized protein</fullName>
    </submittedName>
</protein>
<evidence type="ECO:0000313" key="2">
    <source>
        <dbReference type="EMBL" id="KAA8516683.1"/>
    </source>
</evidence>
<dbReference type="AlphaFoldDB" id="A0A5J4ZDM0"/>
<evidence type="ECO:0000256" key="1">
    <source>
        <dbReference type="SAM" id="MobiDB-lite"/>
    </source>
</evidence>
<keyword evidence="3" id="KW-1185">Reference proteome</keyword>
<dbReference type="Proteomes" id="UP000325577">
    <property type="component" value="Linkage Group LG8"/>
</dbReference>
<organism evidence="2 3">
    <name type="scientific">Nyssa sinensis</name>
    <dbReference type="NCBI Taxonomy" id="561372"/>
    <lineage>
        <taxon>Eukaryota</taxon>
        <taxon>Viridiplantae</taxon>
        <taxon>Streptophyta</taxon>
        <taxon>Embryophyta</taxon>
        <taxon>Tracheophyta</taxon>
        <taxon>Spermatophyta</taxon>
        <taxon>Magnoliopsida</taxon>
        <taxon>eudicotyledons</taxon>
        <taxon>Gunneridae</taxon>
        <taxon>Pentapetalae</taxon>
        <taxon>asterids</taxon>
        <taxon>Cornales</taxon>
        <taxon>Nyssaceae</taxon>
        <taxon>Nyssa</taxon>
    </lineage>
</organism>